<dbReference type="InterPro" id="IPR007396">
    <property type="entry name" value="TR_PAI2-type"/>
</dbReference>
<keyword evidence="1" id="KW-0645">Protease</keyword>
<dbReference type="RefSeq" id="WP_051281328.1">
    <property type="nucleotide sequence ID" value="NZ_CBCRWE010000014.1"/>
</dbReference>
<proteinExistence type="predicted"/>
<dbReference type="KEGG" id="asla:NCTC11923_01970"/>
<keyword evidence="1" id="KW-0378">Hydrolase</keyword>
<keyword evidence="2" id="KW-1185">Reference proteome</keyword>
<dbReference type="Pfam" id="PF04299">
    <property type="entry name" value="FMN_bind_2"/>
    <property type="match status" value="1"/>
</dbReference>
<dbReference type="AlphaFoldDB" id="A0A3S4SUE1"/>
<organism evidence="1 2">
    <name type="scientific">Actinomyces slackii</name>
    <dbReference type="NCBI Taxonomy" id="52774"/>
    <lineage>
        <taxon>Bacteria</taxon>
        <taxon>Bacillati</taxon>
        <taxon>Actinomycetota</taxon>
        <taxon>Actinomycetes</taxon>
        <taxon>Actinomycetales</taxon>
        <taxon>Actinomycetaceae</taxon>
        <taxon>Actinomyces</taxon>
    </lineage>
</organism>
<dbReference type="PANTHER" id="PTHR35802:SF1">
    <property type="entry name" value="PROTEASE SYNTHASE AND SPORULATION PROTEIN PAI 2"/>
    <property type="match status" value="1"/>
</dbReference>
<dbReference type="SUPFAM" id="SSF50475">
    <property type="entry name" value="FMN-binding split barrel"/>
    <property type="match status" value="1"/>
</dbReference>
<dbReference type="PANTHER" id="PTHR35802">
    <property type="entry name" value="PROTEASE SYNTHASE AND SPORULATION PROTEIN PAI 2"/>
    <property type="match status" value="1"/>
</dbReference>
<dbReference type="GO" id="GO:0008233">
    <property type="term" value="F:peptidase activity"/>
    <property type="evidence" value="ECO:0007669"/>
    <property type="project" value="UniProtKB-KW"/>
</dbReference>
<sequence>MYVPRHFSLPQDYATALLSQVRVGNLVTAHEDGPAATLVPFYLDEDRGALITHLVRNNPQAKQPALGRALVILDEADAYVSPHWYATNAVKANVPTWDYITLHVRGPMRISQDPRAALEAARELTLRMESAATLDAVGQDNLEAMARAIVAVEVEVEHIEGKAKMSQNRHPDDIRSLMEALEEQGQTTMVDFLRDVSLPYAEQRFATIERLEGARAAVSGITSITGRPSGRTP</sequence>
<reference evidence="1 2" key="1">
    <citation type="submission" date="2018-12" db="EMBL/GenBank/DDBJ databases">
        <authorList>
            <consortium name="Pathogen Informatics"/>
        </authorList>
    </citation>
    <scope>NUCLEOTIDE SEQUENCE [LARGE SCALE GENOMIC DNA]</scope>
    <source>
        <strain evidence="1 2">NCTC11923</strain>
    </source>
</reference>
<evidence type="ECO:0000313" key="1">
    <source>
        <dbReference type="EMBL" id="VEG75310.1"/>
    </source>
</evidence>
<dbReference type="STRING" id="1278298.GCA_000428685_00404"/>
<dbReference type="EMBL" id="LR134363">
    <property type="protein sequence ID" value="VEG75310.1"/>
    <property type="molecule type" value="Genomic_DNA"/>
</dbReference>
<dbReference type="InterPro" id="IPR012349">
    <property type="entry name" value="Split_barrel_FMN-bd"/>
</dbReference>
<dbReference type="Gene3D" id="2.30.110.10">
    <property type="entry name" value="Electron Transport, Fmn-binding Protein, Chain A"/>
    <property type="match status" value="1"/>
</dbReference>
<gene>
    <name evidence="1" type="primary">paiB</name>
    <name evidence="1" type="ORF">NCTC11923_01970</name>
</gene>
<dbReference type="Proteomes" id="UP000276899">
    <property type="component" value="Chromosome"/>
</dbReference>
<protein>
    <submittedName>
        <fullName evidence="1">Protease synthase and sporulation protein PAI 2</fullName>
    </submittedName>
</protein>
<accession>A0A3S4SUE1</accession>
<evidence type="ECO:0000313" key="2">
    <source>
        <dbReference type="Proteomes" id="UP000276899"/>
    </source>
</evidence>
<dbReference type="PIRSF" id="PIRSF010372">
    <property type="entry name" value="PaiB"/>
    <property type="match status" value="1"/>
</dbReference>
<dbReference type="GO" id="GO:0006508">
    <property type="term" value="P:proteolysis"/>
    <property type="evidence" value="ECO:0007669"/>
    <property type="project" value="UniProtKB-KW"/>
</dbReference>
<name>A0A3S4SUE1_9ACTO</name>